<protein>
    <recommendedName>
        <fullName evidence="5">Pentatricopeptide repeat-containing protein</fullName>
    </recommendedName>
</protein>
<reference evidence="3 4" key="1">
    <citation type="submission" date="2024-04" db="EMBL/GenBank/DDBJ databases">
        <authorList>
            <person name="Fracassetti M."/>
        </authorList>
    </citation>
    <scope>NUCLEOTIDE SEQUENCE [LARGE SCALE GENOMIC DNA]</scope>
</reference>
<dbReference type="AlphaFoldDB" id="A0AAV2GS55"/>
<keyword evidence="1" id="KW-0677">Repeat</keyword>
<feature type="repeat" description="PPR" evidence="2">
    <location>
        <begin position="549"/>
        <end position="583"/>
    </location>
</feature>
<sequence length="770" mass="86192">MAICSPIPLKLLVKTRSVVCLSSCHRRLLSTEITPVVSPPQPPAEQEAPVIKQALEILRRPEKEWDAAQLNQILFSASPFFLFKIARRLPSSSQALKFLQFLRQSSSDPSPPDERSLSHALQAVFELASREPNSTQSVYEVYTASRDLGVQLTPNAAAILLRCLGRNGMMSEAESFFNGFDSAVKNSHVRNVWIKLLLQSGRFDDALKVLDEMLQPSTTSDCKVDDFTAAQFFTFFLNWRSHGRLIPEEEMIDLVLKFARLGVFPTSVWTSQFVAMLSWKRKINSAWNLLDELMKLEAPVDAAPCNALLIGLGKEMDIKKMNAVMVKMKEAEIQPDVVTFGILINHLCKHRRLDQALEVLDKMQGEMSIEPDVVIFNTIIDGLSKVGRQEEAFELVEKMKSQHRGCSPNTVTYNCLIDGFCKAGEIDKGINLFHEMQEMELVPNAITVNTLVHGMCMYGRTSNAVRFFYEMRSKGLWGNAVSYTSLIDAFCKVNNIARAIEIFDEMVTDGFPPDSYVYYTLISGLTRAGRMNEALTYFQTLKDSGFSPDVVCYNVLISGLFNTNKADKAREIFEEMEKAGARPDGVTYNTLIAYHAKDGNFIEARKLLKKMVKEGHVPTVVTYGALIHAYCLNQKVNEAMALFKELRGSSKVTPNGVIYNILIDCLCKKQDVQQALALMDDMEVRGAKASANTFNAVFRALREERMVNKAFELMDRMVRQGINPDYMTMDILTEWLSGIGEMEKLRRFVEGCTVSEGDHAAGGAAAAAAS</sequence>
<dbReference type="Gene3D" id="1.25.40.10">
    <property type="entry name" value="Tetratricopeptide repeat domain"/>
    <property type="match status" value="6"/>
</dbReference>
<evidence type="ECO:0000313" key="4">
    <source>
        <dbReference type="Proteomes" id="UP001497516"/>
    </source>
</evidence>
<feature type="repeat" description="PPR" evidence="2">
    <location>
        <begin position="444"/>
        <end position="478"/>
    </location>
</feature>
<accession>A0AAV2GS55</accession>
<dbReference type="EMBL" id="OZ034822">
    <property type="protein sequence ID" value="CAL1413613.1"/>
    <property type="molecule type" value="Genomic_DNA"/>
</dbReference>
<dbReference type="SUPFAM" id="SSF81901">
    <property type="entry name" value="HCP-like"/>
    <property type="match status" value="1"/>
</dbReference>
<dbReference type="PANTHER" id="PTHR45613:SF9">
    <property type="entry name" value="MITOCHONDRIAL GROUP I INTRON SPLICING FACTOR CCM1"/>
    <property type="match status" value="1"/>
</dbReference>
<feature type="repeat" description="PPR" evidence="2">
    <location>
        <begin position="584"/>
        <end position="618"/>
    </location>
</feature>
<keyword evidence="4" id="KW-1185">Reference proteome</keyword>
<feature type="repeat" description="PPR" evidence="2">
    <location>
        <begin position="619"/>
        <end position="653"/>
    </location>
</feature>
<dbReference type="Proteomes" id="UP001497516">
    <property type="component" value="Chromosome 9"/>
</dbReference>
<dbReference type="Pfam" id="PF12854">
    <property type="entry name" value="PPR_1"/>
    <property type="match status" value="3"/>
</dbReference>
<dbReference type="Pfam" id="PF13041">
    <property type="entry name" value="PPR_2"/>
    <property type="match status" value="4"/>
</dbReference>
<feature type="repeat" description="PPR" evidence="2">
    <location>
        <begin position="479"/>
        <end position="513"/>
    </location>
</feature>
<name>A0AAV2GS55_9ROSI</name>
<dbReference type="PROSITE" id="PS51375">
    <property type="entry name" value="PPR"/>
    <property type="match status" value="11"/>
</dbReference>
<proteinExistence type="predicted"/>
<feature type="repeat" description="PPR" evidence="2">
    <location>
        <begin position="690"/>
        <end position="724"/>
    </location>
</feature>
<feature type="repeat" description="PPR" evidence="2">
    <location>
        <begin position="655"/>
        <end position="689"/>
    </location>
</feature>
<evidence type="ECO:0008006" key="5">
    <source>
        <dbReference type="Google" id="ProtNLM"/>
    </source>
</evidence>
<feature type="repeat" description="PPR" evidence="2">
    <location>
        <begin position="336"/>
        <end position="366"/>
    </location>
</feature>
<evidence type="ECO:0000313" key="3">
    <source>
        <dbReference type="EMBL" id="CAL1413613.1"/>
    </source>
</evidence>
<feature type="repeat" description="PPR" evidence="2">
    <location>
        <begin position="409"/>
        <end position="443"/>
    </location>
</feature>
<evidence type="ECO:0000256" key="2">
    <source>
        <dbReference type="PROSITE-ProRule" id="PRU00708"/>
    </source>
</evidence>
<dbReference type="PANTHER" id="PTHR45613">
    <property type="entry name" value="PENTATRICOPEPTIDE REPEAT-CONTAINING PROTEIN"/>
    <property type="match status" value="1"/>
</dbReference>
<feature type="repeat" description="PPR" evidence="2">
    <location>
        <begin position="372"/>
        <end position="402"/>
    </location>
</feature>
<evidence type="ECO:0000256" key="1">
    <source>
        <dbReference type="ARBA" id="ARBA00022737"/>
    </source>
</evidence>
<dbReference type="NCBIfam" id="TIGR00756">
    <property type="entry name" value="PPR"/>
    <property type="match status" value="12"/>
</dbReference>
<dbReference type="InterPro" id="IPR011990">
    <property type="entry name" value="TPR-like_helical_dom_sf"/>
</dbReference>
<organism evidence="3 4">
    <name type="scientific">Linum trigynum</name>
    <dbReference type="NCBI Taxonomy" id="586398"/>
    <lineage>
        <taxon>Eukaryota</taxon>
        <taxon>Viridiplantae</taxon>
        <taxon>Streptophyta</taxon>
        <taxon>Embryophyta</taxon>
        <taxon>Tracheophyta</taxon>
        <taxon>Spermatophyta</taxon>
        <taxon>Magnoliopsida</taxon>
        <taxon>eudicotyledons</taxon>
        <taxon>Gunneridae</taxon>
        <taxon>Pentapetalae</taxon>
        <taxon>rosids</taxon>
        <taxon>fabids</taxon>
        <taxon>Malpighiales</taxon>
        <taxon>Linaceae</taxon>
        <taxon>Linum</taxon>
    </lineage>
</organism>
<dbReference type="InterPro" id="IPR002885">
    <property type="entry name" value="PPR_rpt"/>
</dbReference>
<feature type="repeat" description="PPR" evidence="2">
    <location>
        <begin position="514"/>
        <end position="548"/>
    </location>
</feature>
<dbReference type="Pfam" id="PF01535">
    <property type="entry name" value="PPR"/>
    <property type="match status" value="2"/>
</dbReference>
<gene>
    <name evidence="3" type="ORF">LTRI10_LOCUS52832</name>
</gene>